<keyword evidence="3 5" id="KW-1133">Transmembrane helix</keyword>
<feature type="domain" description="STAS" evidence="6">
    <location>
        <begin position="476"/>
        <end position="581"/>
    </location>
</feature>
<dbReference type="InterPro" id="IPR036513">
    <property type="entry name" value="STAS_dom_sf"/>
</dbReference>
<feature type="transmembrane region" description="Helical" evidence="5">
    <location>
        <begin position="281"/>
        <end position="308"/>
    </location>
</feature>
<feature type="transmembrane region" description="Helical" evidence="5">
    <location>
        <begin position="233"/>
        <end position="261"/>
    </location>
</feature>
<feature type="transmembrane region" description="Helical" evidence="5">
    <location>
        <begin position="187"/>
        <end position="206"/>
    </location>
</feature>
<evidence type="ECO:0000256" key="5">
    <source>
        <dbReference type="SAM" id="Phobius"/>
    </source>
</evidence>
<dbReference type="RefSeq" id="WP_386719110.1">
    <property type="nucleotide sequence ID" value="NZ_JBHRSZ010000004.1"/>
</dbReference>
<evidence type="ECO:0000313" key="8">
    <source>
        <dbReference type="Proteomes" id="UP001595476"/>
    </source>
</evidence>
<dbReference type="PANTHER" id="PTHR11814">
    <property type="entry name" value="SULFATE TRANSPORTER"/>
    <property type="match status" value="1"/>
</dbReference>
<dbReference type="Pfam" id="PF01740">
    <property type="entry name" value="STAS"/>
    <property type="match status" value="1"/>
</dbReference>
<dbReference type="InterPro" id="IPR001902">
    <property type="entry name" value="SLC26A/SulP_fam"/>
</dbReference>
<keyword evidence="2 5" id="KW-0812">Transmembrane</keyword>
<dbReference type="SUPFAM" id="SSF52091">
    <property type="entry name" value="SpoIIaa-like"/>
    <property type="match status" value="1"/>
</dbReference>
<feature type="transmembrane region" description="Helical" evidence="5">
    <location>
        <begin position="376"/>
        <end position="401"/>
    </location>
</feature>
<evidence type="ECO:0000259" key="6">
    <source>
        <dbReference type="PROSITE" id="PS50801"/>
    </source>
</evidence>
<organism evidence="7 8">
    <name type="scientific">Litoribrevibacter euphylliae</name>
    <dbReference type="NCBI Taxonomy" id="1834034"/>
    <lineage>
        <taxon>Bacteria</taxon>
        <taxon>Pseudomonadati</taxon>
        <taxon>Pseudomonadota</taxon>
        <taxon>Gammaproteobacteria</taxon>
        <taxon>Oceanospirillales</taxon>
        <taxon>Oceanospirillaceae</taxon>
        <taxon>Litoribrevibacter</taxon>
    </lineage>
</organism>
<dbReference type="Proteomes" id="UP001595476">
    <property type="component" value="Unassembled WGS sequence"/>
</dbReference>
<dbReference type="Pfam" id="PF00916">
    <property type="entry name" value="Sulfate_transp"/>
    <property type="match status" value="1"/>
</dbReference>
<evidence type="ECO:0000256" key="1">
    <source>
        <dbReference type="ARBA" id="ARBA00004141"/>
    </source>
</evidence>
<dbReference type="Gene3D" id="3.30.750.24">
    <property type="entry name" value="STAS domain"/>
    <property type="match status" value="1"/>
</dbReference>
<evidence type="ECO:0000256" key="4">
    <source>
        <dbReference type="ARBA" id="ARBA00023136"/>
    </source>
</evidence>
<protein>
    <submittedName>
        <fullName evidence="7">SulP family inorganic anion transporter</fullName>
    </submittedName>
</protein>
<feature type="transmembrane region" description="Helical" evidence="5">
    <location>
        <begin position="136"/>
        <end position="158"/>
    </location>
</feature>
<dbReference type="EMBL" id="JBHRSZ010000004">
    <property type="protein sequence ID" value="MFC3151053.1"/>
    <property type="molecule type" value="Genomic_DNA"/>
</dbReference>
<comment type="caution">
    <text evidence="7">The sequence shown here is derived from an EMBL/GenBank/DDBJ whole genome shotgun (WGS) entry which is preliminary data.</text>
</comment>
<feature type="transmembrane region" description="Helical" evidence="5">
    <location>
        <begin position="413"/>
        <end position="445"/>
    </location>
</feature>
<comment type="subcellular location">
    <subcellularLocation>
        <location evidence="1">Membrane</location>
        <topology evidence="1">Multi-pass membrane protein</topology>
    </subcellularLocation>
</comment>
<feature type="transmembrane region" description="Helical" evidence="5">
    <location>
        <begin position="64"/>
        <end position="91"/>
    </location>
</feature>
<gene>
    <name evidence="7" type="ORF">ACFOEK_08440</name>
</gene>
<dbReference type="InterPro" id="IPR011547">
    <property type="entry name" value="SLC26A/SulP_dom"/>
</dbReference>
<sequence>MQQSKLASVFPVFQWGKQYSKTTLVDDVIASLVITMMLIPQSLAYALLAGLPPQIGLYASLFPLVAYAIFGSSGALSVGPFAIASLMTASALNGMHRFALEGSGIESQPDILLGAIVLALLVGGFLFLFGAFRLGFLTNFISAPVVTGFISASAIVIASSQLPNLLGLQETALPWFELVQEGSFTNYINGATVILAGVMVLVLLFLPKMLHRLILKFTQSDFLADTLSKATPVLVMLMSIGLVQTLGLEALGVAVIGDIPAGLPDLSLPDRQLTAWSTDMWQHLIVSALLISIISFVSSVSVAQAFAAKDRQRIDPNQEAIGLGMANVMSGLSGAFPVSASLSRSSVAMKAGAKTPATSAFTAIGITVSCLFLTPFLYYLPIATLAAMILTAVFSLFDWAAIKRTLQYSRKDFSALALTMILTLTLGVQWGLIGGVILSICLHLYRSSHPHVAILGRVPDTEHFRNIERYTGITHPSIISFRIDASLYFANARFLEDQINALVARHESAKHLVLMCSSINDIDASALESLVDINHYLEEAGVTFHLSEVKGPVLDRLKRSDFLELMTGKIYLSHFHAWTDLLDQEKASEHER</sequence>
<dbReference type="InterPro" id="IPR002645">
    <property type="entry name" value="STAS_dom"/>
</dbReference>
<name>A0ABV7HAV7_9GAMM</name>
<evidence type="ECO:0000256" key="2">
    <source>
        <dbReference type="ARBA" id="ARBA00022692"/>
    </source>
</evidence>
<feature type="transmembrane region" description="Helical" evidence="5">
    <location>
        <begin position="28"/>
        <end position="52"/>
    </location>
</feature>
<reference evidence="8" key="1">
    <citation type="journal article" date="2019" name="Int. J. Syst. Evol. Microbiol.">
        <title>The Global Catalogue of Microorganisms (GCM) 10K type strain sequencing project: providing services to taxonomists for standard genome sequencing and annotation.</title>
        <authorList>
            <consortium name="The Broad Institute Genomics Platform"/>
            <consortium name="The Broad Institute Genome Sequencing Center for Infectious Disease"/>
            <person name="Wu L."/>
            <person name="Ma J."/>
        </authorList>
    </citation>
    <scope>NUCLEOTIDE SEQUENCE [LARGE SCALE GENOMIC DNA]</scope>
    <source>
        <strain evidence="8">KCTC 52438</strain>
    </source>
</reference>
<proteinExistence type="predicted"/>
<dbReference type="PROSITE" id="PS50801">
    <property type="entry name" value="STAS"/>
    <property type="match status" value="1"/>
</dbReference>
<accession>A0ABV7HAV7</accession>
<evidence type="ECO:0000313" key="7">
    <source>
        <dbReference type="EMBL" id="MFC3151053.1"/>
    </source>
</evidence>
<dbReference type="CDD" id="cd07042">
    <property type="entry name" value="STAS_SulP_like_sulfate_transporter"/>
    <property type="match status" value="1"/>
</dbReference>
<feature type="transmembrane region" description="Helical" evidence="5">
    <location>
        <begin position="111"/>
        <end position="129"/>
    </location>
</feature>
<keyword evidence="8" id="KW-1185">Reference proteome</keyword>
<dbReference type="NCBIfam" id="TIGR00815">
    <property type="entry name" value="sulP"/>
    <property type="match status" value="1"/>
</dbReference>
<keyword evidence="4 5" id="KW-0472">Membrane</keyword>
<evidence type="ECO:0000256" key="3">
    <source>
        <dbReference type="ARBA" id="ARBA00022989"/>
    </source>
</evidence>